<dbReference type="Proteomes" id="UP000807769">
    <property type="component" value="Unassembled WGS sequence"/>
</dbReference>
<keyword evidence="1" id="KW-0812">Transmembrane</keyword>
<evidence type="ECO:0000256" key="2">
    <source>
        <dbReference type="SAM" id="SignalP"/>
    </source>
</evidence>
<protein>
    <submittedName>
        <fullName evidence="3">Uncharacterized protein</fullName>
    </submittedName>
</protein>
<proteinExistence type="predicted"/>
<evidence type="ECO:0000256" key="1">
    <source>
        <dbReference type="SAM" id="Phobius"/>
    </source>
</evidence>
<evidence type="ECO:0000313" key="3">
    <source>
        <dbReference type="EMBL" id="KAG1809174.1"/>
    </source>
</evidence>
<feature type="transmembrane region" description="Helical" evidence="1">
    <location>
        <begin position="35"/>
        <end position="56"/>
    </location>
</feature>
<dbReference type="OrthoDB" id="2676384at2759"/>
<feature type="signal peptide" evidence="2">
    <location>
        <begin position="1"/>
        <end position="19"/>
    </location>
</feature>
<name>A0A9P7E2M6_9AGAM</name>
<sequence>MFVFQLGLVCLTIIRVIQSWRSAKCDLYVMLVKHNMFYYACSLLFSAVNVLLPVLLSDMYSVYCSLQNLQAFIFAILATRMHLHLWHAERRVDSPVAIVCISLSDMPPVNYKT</sequence>
<reference evidence="3" key="1">
    <citation type="journal article" date="2020" name="New Phytol.">
        <title>Comparative genomics reveals dynamic genome evolution in host specialist ectomycorrhizal fungi.</title>
        <authorList>
            <person name="Lofgren L.A."/>
            <person name="Nguyen N.H."/>
            <person name="Vilgalys R."/>
            <person name="Ruytinx J."/>
            <person name="Liao H.L."/>
            <person name="Branco S."/>
            <person name="Kuo A."/>
            <person name="LaButti K."/>
            <person name="Lipzen A."/>
            <person name="Andreopoulos W."/>
            <person name="Pangilinan J."/>
            <person name="Riley R."/>
            <person name="Hundley H."/>
            <person name="Na H."/>
            <person name="Barry K."/>
            <person name="Grigoriev I.V."/>
            <person name="Stajich J.E."/>
            <person name="Kennedy P.G."/>
        </authorList>
    </citation>
    <scope>NUCLEOTIDE SEQUENCE</scope>
    <source>
        <strain evidence="3">MN1</strain>
    </source>
</reference>
<keyword evidence="1" id="KW-0472">Membrane</keyword>
<keyword evidence="1" id="KW-1133">Transmembrane helix</keyword>
<gene>
    <name evidence="3" type="ORF">BJ212DRAFT_1380845</name>
</gene>
<organism evidence="3 4">
    <name type="scientific">Suillus subaureus</name>
    <dbReference type="NCBI Taxonomy" id="48587"/>
    <lineage>
        <taxon>Eukaryota</taxon>
        <taxon>Fungi</taxon>
        <taxon>Dikarya</taxon>
        <taxon>Basidiomycota</taxon>
        <taxon>Agaricomycotina</taxon>
        <taxon>Agaricomycetes</taxon>
        <taxon>Agaricomycetidae</taxon>
        <taxon>Boletales</taxon>
        <taxon>Suillineae</taxon>
        <taxon>Suillaceae</taxon>
        <taxon>Suillus</taxon>
    </lineage>
</organism>
<evidence type="ECO:0000313" key="4">
    <source>
        <dbReference type="Proteomes" id="UP000807769"/>
    </source>
</evidence>
<keyword evidence="4" id="KW-1185">Reference proteome</keyword>
<keyword evidence="2" id="KW-0732">Signal</keyword>
<feature type="chain" id="PRO_5040417003" evidence="2">
    <location>
        <begin position="20"/>
        <end position="113"/>
    </location>
</feature>
<comment type="caution">
    <text evidence="3">The sequence shown here is derived from an EMBL/GenBank/DDBJ whole genome shotgun (WGS) entry which is preliminary data.</text>
</comment>
<accession>A0A9P7E2M6</accession>
<dbReference type="RefSeq" id="XP_041189083.1">
    <property type="nucleotide sequence ID" value="XM_041336639.1"/>
</dbReference>
<dbReference type="GeneID" id="64630656"/>
<dbReference type="EMBL" id="JABBWG010000035">
    <property type="protein sequence ID" value="KAG1809174.1"/>
    <property type="molecule type" value="Genomic_DNA"/>
</dbReference>
<dbReference type="AlphaFoldDB" id="A0A9P7E2M6"/>